<dbReference type="InterPro" id="IPR017930">
    <property type="entry name" value="Myb_dom"/>
</dbReference>
<dbReference type="PROSITE" id="PS51294">
    <property type="entry name" value="HTH_MYB"/>
    <property type="match status" value="2"/>
</dbReference>
<dbReference type="VEuPathDB" id="TrichDB:TVAGG3_0657460"/>
<dbReference type="InParanoid" id="A2EZH4"/>
<dbReference type="SMR" id="A2EZH4"/>
<sequence length="167" mass="19509">MAAANVTIPVTPKKNQRFTSEEDEILRSIVSQHSKLSWKEIAKNLPGRTASQCRDRYNQYLYTEVVAKPWTVDEDKLIIEKYMQYGPHWVQIAKFLPGRSGVNIKNRWNSALKKYHKIPHKNFKITRRLKSERSSVQPADISGMDFLNDLFRVSNQALMEFFGSYKE</sequence>
<proteinExistence type="predicted"/>
<dbReference type="PANTHER" id="PTHR45614:SF69">
    <property type="entry name" value="CHROMOSOME UNDETERMINED SCAFFOLD_38, WHOLE GENOME SHOTGUN SEQUENCE"/>
    <property type="match status" value="1"/>
</dbReference>
<dbReference type="AlphaFoldDB" id="A2EZH4"/>
<feature type="domain" description="HTH myb-type" evidence="2">
    <location>
        <begin position="69"/>
        <end position="116"/>
    </location>
</feature>
<dbReference type="CDD" id="cd00167">
    <property type="entry name" value="SANT"/>
    <property type="match status" value="2"/>
</dbReference>
<dbReference type="InterPro" id="IPR050560">
    <property type="entry name" value="MYB_TF"/>
</dbReference>
<dbReference type="GO" id="GO:0005634">
    <property type="term" value="C:nucleus"/>
    <property type="evidence" value="ECO:0000318"/>
    <property type="project" value="GO_Central"/>
</dbReference>
<dbReference type="GO" id="GO:0000981">
    <property type="term" value="F:DNA-binding transcription factor activity, RNA polymerase II-specific"/>
    <property type="evidence" value="ECO:0000318"/>
    <property type="project" value="GO_Central"/>
</dbReference>
<dbReference type="InterPro" id="IPR009057">
    <property type="entry name" value="Homeodomain-like_sf"/>
</dbReference>
<dbReference type="eggNOG" id="KOG0048">
    <property type="taxonomic scope" value="Eukaryota"/>
</dbReference>
<dbReference type="GO" id="GO:0000978">
    <property type="term" value="F:RNA polymerase II cis-regulatory region sequence-specific DNA binding"/>
    <property type="evidence" value="ECO:0000318"/>
    <property type="project" value="GO_Central"/>
</dbReference>
<reference evidence="3" key="2">
    <citation type="journal article" date="2007" name="Science">
        <title>Draft genome sequence of the sexually transmitted pathogen Trichomonas vaginalis.</title>
        <authorList>
            <person name="Carlton J.M."/>
            <person name="Hirt R.P."/>
            <person name="Silva J.C."/>
            <person name="Delcher A.L."/>
            <person name="Schatz M."/>
            <person name="Zhao Q."/>
            <person name="Wortman J.R."/>
            <person name="Bidwell S.L."/>
            <person name="Alsmark U.C.M."/>
            <person name="Besteiro S."/>
            <person name="Sicheritz-Ponten T."/>
            <person name="Noel C.J."/>
            <person name="Dacks J.B."/>
            <person name="Foster P.G."/>
            <person name="Simillion C."/>
            <person name="Van de Peer Y."/>
            <person name="Miranda-Saavedra D."/>
            <person name="Barton G.J."/>
            <person name="Westrop G.D."/>
            <person name="Mueller S."/>
            <person name="Dessi D."/>
            <person name="Fiori P.L."/>
            <person name="Ren Q."/>
            <person name="Paulsen I."/>
            <person name="Zhang H."/>
            <person name="Bastida-Corcuera F.D."/>
            <person name="Simoes-Barbosa A."/>
            <person name="Brown M.T."/>
            <person name="Hayes R.D."/>
            <person name="Mukherjee M."/>
            <person name="Okumura C.Y."/>
            <person name="Schneider R."/>
            <person name="Smith A.J."/>
            <person name="Vanacova S."/>
            <person name="Villalvazo M."/>
            <person name="Haas B.J."/>
            <person name="Pertea M."/>
            <person name="Feldblyum T.V."/>
            <person name="Utterback T.R."/>
            <person name="Shu C.L."/>
            <person name="Osoegawa K."/>
            <person name="de Jong P.J."/>
            <person name="Hrdy I."/>
            <person name="Horvathova L."/>
            <person name="Zubacova Z."/>
            <person name="Dolezal P."/>
            <person name="Malik S.B."/>
            <person name="Logsdon J.M. Jr."/>
            <person name="Henze K."/>
            <person name="Gupta A."/>
            <person name="Wang C.C."/>
            <person name="Dunne R.L."/>
            <person name="Upcroft J.A."/>
            <person name="Upcroft P."/>
            <person name="White O."/>
            <person name="Salzberg S.L."/>
            <person name="Tang P."/>
            <person name="Chiu C.-H."/>
            <person name="Lee Y.-S."/>
            <person name="Embley T.M."/>
            <person name="Coombs G.H."/>
            <person name="Mottram J.C."/>
            <person name="Tachezy J."/>
            <person name="Fraser-Liggett C.M."/>
            <person name="Johnson P.J."/>
        </authorList>
    </citation>
    <scope>NUCLEOTIDE SEQUENCE [LARGE SCALE GENOMIC DNA]</scope>
    <source>
        <strain evidence="3">G3</strain>
    </source>
</reference>
<feature type="domain" description="HTH myb-type" evidence="2">
    <location>
        <begin position="13"/>
        <end position="65"/>
    </location>
</feature>
<reference evidence="3" key="1">
    <citation type="submission" date="2006-10" db="EMBL/GenBank/DDBJ databases">
        <authorList>
            <person name="Amadeo P."/>
            <person name="Zhao Q."/>
            <person name="Wortman J."/>
            <person name="Fraser-Liggett C."/>
            <person name="Carlton J."/>
        </authorList>
    </citation>
    <scope>NUCLEOTIDE SEQUENCE</scope>
    <source>
        <strain evidence="3">G3</strain>
    </source>
</reference>
<evidence type="ECO:0000313" key="4">
    <source>
        <dbReference type="Proteomes" id="UP000001542"/>
    </source>
</evidence>
<dbReference type="SMART" id="SM00717">
    <property type="entry name" value="SANT"/>
    <property type="match status" value="2"/>
</dbReference>
<dbReference type="OrthoDB" id="2350934at2759"/>
<dbReference type="EMBL" id="DS113552">
    <property type="protein sequence ID" value="EAY01940.1"/>
    <property type="molecule type" value="Genomic_DNA"/>
</dbReference>
<dbReference type="RefSeq" id="XP_001330455.1">
    <property type="nucleotide sequence ID" value="XM_001330420.1"/>
</dbReference>
<keyword evidence="4" id="KW-1185">Reference proteome</keyword>
<dbReference type="VEuPathDB" id="TrichDB:TVAG_047940"/>
<dbReference type="KEGG" id="tva:4759768"/>
<gene>
    <name evidence="3" type="ORF">TVAG_047940</name>
</gene>
<dbReference type="OMA" id="SAWGQIC"/>
<dbReference type="PROSITE" id="PS50090">
    <property type="entry name" value="MYB_LIKE"/>
    <property type="match status" value="2"/>
</dbReference>
<accession>A2EZH4</accession>
<keyword evidence="3" id="KW-0238">DNA-binding</keyword>
<feature type="domain" description="Myb-like" evidence="1">
    <location>
        <begin position="69"/>
        <end position="112"/>
    </location>
</feature>
<feature type="domain" description="Myb-like" evidence="1">
    <location>
        <begin position="10"/>
        <end position="61"/>
    </location>
</feature>
<organism evidence="3 4">
    <name type="scientific">Trichomonas vaginalis (strain ATCC PRA-98 / G3)</name>
    <dbReference type="NCBI Taxonomy" id="412133"/>
    <lineage>
        <taxon>Eukaryota</taxon>
        <taxon>Metamonada</taxon>
        <taxon>Parabasalia</taxon>
        <taxon>Trichomonadida</taxon>
        <taxon>Trichomonadidae</taxon>
        <taxon>Trichomonas</taxon>
    </lineage>
</organism>
<dbReference type="PANTHER" id="PTHR45614">
    <property type="entry name" value="MYB PROTEIN-RELATED"/>
    <property type="match status" value="1"/>
</dbReference>
<dbReference type="Proteomes" id="UP000001542">
    <property type="component" value="Unassembled WGS sequence"/>
</dbReference>
<evidence type="ECO:0000313" key="3">
    <source>
        <dbReference type="EMBL" id="EAY01940.1"/>
    </source>
</evidence>
<name>A2EZH4_TRIV3</name>
<dbReference type="Gene3D" id="1.10.10.60">
    <property type="entry name" value="Homeodomain-like"/>
    <property type="match status" value="2"/>
</dbReference>
<evidence type="ECO:0000259" key="1">
    <source>
        <dbReference type="PROSITE" id="PS50090"/>
    </source>
</evidence>
<dbReference type="SUPFAM" id="SSF46689">
    <property type="entry name" value="Homeodomain-like"/>
    <property type="match status" value="1"/>
</dbReference>
<dbReference type="Pfam" id="PF00249">
    <property type="entry name" value="Myb_DNA-binding"/>
    <property type="match status" value="2"/>
</dbReference>
<dbReference type="InterPro" id="IPR001005">
    <property type="entry name" value="SANT/Myb"/>
</dbReference>
<protein>
    <submittedName>
        <fullName evidence="3">Myb-like DNA-binding domain containing protein</fullName>
    </submittedName>
</protein>
<dbReference type="GO" id="GO:0006355">
    <property type="term" value="P:regulation of DNA-templated transcription"/>
    <property type="evidence" value="ECO:0000318"/>
    <property type="project" value="GO_Central"/>
</dbReference>
<dbReference type="STRING" id="5722.A2EZH4"/>
<evidence type="ECO:0000259" key="2">
    <source>
        <dbReference type="PROSITE" id="PS51294"/>
    </source>
</evidence>